<evidence type="ECO:0000313" key="1">
    <source>
        <dbReference type="EMBL" id="MEZ3165672.1"/>
    </source>
</evidence>
<dbReference type="InterPro" id="IPR001451">
    <property type="entry name" value="Hexapep"/>
</dbReference>
<dbReference type="EMBL" id="JBEDNY010000009">
    <property type="protein sequence ID" value="MEZ3165672.1"/>
    <property type="molecule type" value="Genomic_DNA"/>
</dbReference>
<dbReference type="PANTHER" id="PTHR23416">
    <property type="entry name" value="SIALIC ACID SYNTHASE-RELATED"/>
    <property type="match status" value="1"/>
</dbReference>
<keyword evidence="2" id="KW-1185">Reference proteome</keyword>
<dbReference type="Proteomes" id="UP001567572">
    <property type="component" value="Unassembled WGS sequence"/>
</dbReference>
<dbReference type="RefSeq" id="WP_371163644.1">
    <property type="nucleotide sequence ID" value="NZ_JBEDNY010000009.1"/>
</dbReference>
<dbReference type="InterPro" id="IPR011004">
    <property type="entry name" value="Trimer_LpxA-like_sf"/>
</dbReference>
<dbReference type="InterPro" id="IPR051159">
    <property type="entry name" value="Hexapeptide_acetyltransf"/>
</dbReference>
<accession>A0ABD5MA30</accession>
<name>A0ABD5MA30_9EURY</name>
<sequence length="77" mass="8173">MIDPIIIEEGVWIGPSSTILKGVTTGRGSVIASNSVVTKDILYTLLLLVNPRASSTMISTGRASLSTIILYVINILN</sequence>
<comment type="caution">
    <text evidence="1">The sequence shown here is derived from an EMBL/GenBank/DDBJ whole genome shotgun (WGS) entry which is preliminary data.</text>
</comment>
<organism evidence="1 2">
    <name type="scientific">Halorubrum miltondacostae</name>
    <dbReference type="NCBI Taxonomy" id="3076378"/>
    <lineage>
        <taxon>Archaea</taxon>
        <taxon>Methanobacteriati</taxon>
        <taxon>Methanobacteriota</taxon>
        <taxon>Stenosarchaea group</taxon>
        <taxon>Halobacteria</taxon>
        <taxon>Halobacteriales</taxon>
        <taxon>Haloferacaceae</taxon>
        <taxon>Halorubrum</taxon>
    </lineage>
</organism>
<dbReference type="SUPFAM" id="SSF51161">
    <property type="entry name" value="Trimeric LpxA-like enzymes"/>
    <property type="match status" value="1"/>
</dbReference>
<dbReference type="AlphaFoldDB" id="A0ABD5MA30"/>
<proteinExistence type="predicted"/>
<dbReference type="Gene3D" id="2.160.10.10">
    <property type="entry name" value="Hexapeptide repeat proteins"/>
    <property type="match status" value="1"/>
</dbReference>
<dbReference type="Pfam" id="PF00132">
    <property type="entry name" value="Hexapep"/>
    <property type="match status" value="1"/>
</dbReference>
<reference evidence="1 2" key="1">
    <citation type="submission" date="2024-06" db="EMBL/GenBank/DDBJ databases">
        <title>Halorubrum miltondacostae sp. nov., a potential PHA producer isolated from an inland solar saltern in Rio Maior, Portugal.</title>
        <authorList>
            <person name="Albuquerque L."/>
            <person name="Viver T."/>
            <person name="Barroso C."/>
            <person name="Claudino R."/>
            <person name="Galvan M."/>
            <person name="Simoes G."/>
            <person name="Lobo Da Cunha A."/>
            <person name="Egas C."/>
        </authorList>
    </citation>
    <scope>NUCLEOTIDE SEQUENCE [LARGE SCALE GENOMIC DNA]</scope>
    <source>
        <strain evidence="1 2">RMP-11</strain>
    </source>
</reference>
<evidence type="ECO:0000313" key="2">
    <source>
        <dbReference type="Proteomes" id="UP001567572"/>
    </source>
</evidence>
<protein>
    <submittedName>
        <fullName evidence="1">DapH/DapD/GlmU-related protein</fullName>
    </submittedName>
</protein>
<gene>
    <name evidence="1" type="ORF">ABNG04_17755</name>
</gene>